<dbReference type="PANTHER" id="PTHR47129:SF1">
    <property type="entry name" value="NMRA-LIKE DOMAIN-CONTAINING PROTEIN"/>
    <property type="match status" value="1"/>
</dbReference>
<dbReference type="InterPro" id="IPR036291">
    <property type="entry name" value="NAD(P)-bd_dom_sf"/>
</dbReference>
<dbReference type="Gene3D" id="3.40.50.720">
    <property type="entry name" value="NAD(P)-binding Rossmann-like Domain"/>
    <property type="match status" value="1"/>
</dbReference>
<dbReference type="SUPFAM" id="SSF51735">
    <property type="entry name" value="NAD(P)-binding Rossmann-fold domains"/>
    <property type="match status" value="1"/>
</dbReference>
<proteinExistence type="predicted"/>
<gene>
    <name evidence="2" type="ORF">GV68_24140</name>
</gene>
<dbReference type="InterPro" id="IPR016040">
    <property type="entry name" value="NAD(P)-bd_dom"/>
</dbReference>
<dbReference type="Proteomes" id="UP000052167">
    <property type="component" value="Unassembled WGS sequence"/>
</dbReference>
<organism evidence="2 3">
    <name type="scientific">Pseudorhizobium pelagicum</name>
    <dbReference type="NCBI Taxonomy" id="1509405"/>
    <lineage>
        <taxon>Bacteria</taxon>
        <taxon>Pseudomonadati</taxon>
        <taxon>Pseudomonadota</taxon>
        <taxon>Alphaproteobacteria</taxon>
        <taxon>Hyphomicrobiales</taxon>
        <taxon>Rhizobiaceae</taxon>
        <taxon>Rhizobium/Agrobacterium group</taxon>
        <taxon>Pseudorhizobium</taxon>
    </lineage>
</organism>
<dbReference type="AlphaFoldDB" id="A0A922P2A7"/>
<name>A0A922P2A7_9HYPH</name>
<reference evidence="2 3" key="1">
    <citation type="submission" date="2014-06" db="EMBL/GenBank/DDBJ databases">
        <title>Rhizobium pelagicum/R2-400B4.</title>
        <authorList>
            <person name="Kimes N.E."/>
            <person name="Lopez-Perez M."/>
        </authorList>
    </citation>
    <scope>NUCLEOTIDE SEQUENCE [LARGE SCALE GENOMIC DNA]</scope>
    <source>
        <strain evidence="2 3">R2-400B4</strain>
    </source>
</reference>
<dbReference type="EMBL" id="JOKJ01000007">
    <property type="protein sequence ID" value="KEQ09516.1"/>
    <property type="molecule type" value="Genomic_DNA"/>
</dbReference>
<dbReference type="Pfam" id="PF13460">
    <property type="entry name" value="NAD_binding_10"/>
    <property type="match status" value="1"/>
</dbReference>
<accession>A0A922P2A7</accession>
<keyword evidence="3" id="KW-1185">Reference proteome</keyword>
<dbReference type="RefSeq" id="WP_037165779.1">
    <property type="nucleotide sequence ID" value="NZ_CAJXID010000016.1"/>
</dbReference>
<protein>
    <recommendedName>
        <fullName evidence="1">NAD(P)-binding domain-containing protein</fullName>
    </recommendedName>
</protein>
<comment type="caution">
    <text evidence="2">The sequence shown here is derived from an EMBL/GenBank/DDBJ whole genome shotgun (WGS) entry which is preliminary data.</text>
</comment>
<feature type="domain" description="NAD(P)-binding" evidence="1">
    <location>
        <begin position="71"/>
        <end position="174"/>
    </location>
</feature>
<dbReference type="PANTHER" id="PTHR47129">
    <property type="entry name" value="QUINONE OXIDOREDUCTASE 2"/>
    <property type="match status" value="1"/>
</dbReference>
<evidence type="ECO:0000259" key="1">
    <source>
        <dbReference type="Pfam" id="PF13460"/>
    </source>
</evidence>
<sequence>MILITGGSGHLSTLVAQKASVAGLHFATGSRHAAGGQQDTRRIDFDDPGSLDFSEVETLLLVSAGYAEDDVVIARHGAVIAAAERQGVGHIVYTSLTGTGDHLGFALAHRWTERRLQQSGMAWTILRNGLYAELIGSLAAPVDGVIRAPFGSAPISAVAREDLADAAVTVLANPASHAGAIYELAGTDAFTIADLARELDVDYLPESLTAARQRLTVPPLLPFQPAMLMSIYSASAAGFLQAGGSDLRRLIPDEPRNILQLAAAALRAVG</sequence>
<evidence type="ECO:0000313" key="2">
    <source>
        <dbReference type="EMBL" id="KEQ09516.1"/>
    </source>
</evidence>
<dbReference type="OrthoDB" id="9798669at2"/>
<dbReference type="InterPro" id="IPR052718">
    <property type="entry name" value="NmrA-type_oxidoreductase"/>
</dbReference>
<dbReference type="Gene3D" id="3.90.25.10">
    <property type="entry name" value="UDP-galactose 4-epimerase, domain 1"/>
    <property type="match status" value="1"/>
</dbReference>
<evidence type="ECO:0000313" key="3">
    <source>
        <dbReference type="Proteomes" id="UP000052167"/>
    </source>
</evidence>